<dbReference type="Pfam" id="PF05930">
    <property type="entry name" value="Phage_AlpA"/>
    <property type="match status" value="1"/>
</dbReference>
<dbReference type="PANTHER" id="PTHR36154">
    <property type="entry name" value="DNA-BINDING TRANSCRIPTIONAL ACTIVATOR ALPA"/>
    <property type="match status" value="1"/>
</dbReference>
<sequence length="82" mass="8885">MTDLSIGQPSGAAEIRLVRMPELLGLTGLSRSTAHRLMKNDPTFPKPVKLSDSTARNAPVAFVLSEVQAWIQGRIEARGQSL</sequence>
<name>A0AAD1C1P9_METFU</name>
<keyword evidence="2" id="KW-1185">Reference proteome</keyword>
<reference evidence="1 2" key="2">
    <citation type="journal article" date="2017" name="Int. J. Syst. Evol. Microbiol.">
        <title>Pseudomonas furukawaii sp. nov., a polychlorinated biphenyl-degrading bacterium isolated from biphenyl-contaminated soil in Japan.</title>
        <authorList>
            <person name="Kimura N."/>
            <person name="Watanabe T."/>
            <person name="Suenaga H."/>
            <person name="Fujihara H."/>
            <person name="Futagami T."/>
            <person name="Goto M."/>
            <person name="Hanada S."/>
            <person name="Hirose J."/>
        </authorList>
    </citation>
    <scope>NUCLEOTIDE SEQUENCE [LARGE SCALE GENOMIC DNA]</scope>
    <source>
        <strain evidence="2">DSM 10086 / NBRC 110670 / KF707</strain>
    </source>
</reference>
<proteinExistence type="predicted"/>
<accession>A0AAD1C1P9</accession>
<evidence type="ECO:0000313" key="1">
    <source>
        <dbReference type="EMBL" id="BAU75165.1"/>
    </source>
</evidence>
<dbReference type="InterPro" id="IPR010260">
    <property type="entry name" value="AlpA"/>
</dbReference>
<dbReference type="Proteomes" id="UP000218554">
    <property type="component" value="Chromosome"/>
</dbReference>
<dbReference type="KEGG" id="pfuw:KF707C_34770"/>
<dbReference type="InterPro" id="IPR052931">
    <property type="entry name" value="Prophage_regulatory_activator"/>
</dbReference>
<protein>
    <submittedName>
        <fullName evidence="1">Predicted transcriptional regulator</fullName>
    </submittedName>
</protein>
<dbReference type="Gene3D" id="1.10.238.160">
    <property type="match status" value="1"/>
</dbReference>
<evidence type="ECO:0000313" key="2">
    <source>
        <dbReference type="Proteomes" id="UP000218554"/>
    </source>
</evidence>
<gene>
    <name evidence="1" type="ORF">KF707C_34770</name>
</gene>
<dbReference type="RefSeq" id="WP_003456302.1">
    <property type="nucleotide sequence ID" value="NZ_AJMR01000227.1"/>
</dbReference>
<dbReference type="AlphaFoldDB" id="A0AAD1C1P9"/>
<reference evidence="2" key="1">
    <citation type="submission" date="2015-05" db="EMBL/GenBank/DDBJ databases">
        <title>Draft genome sequencing of a biphenyl-degrading bacterium, Pseudomonas balearica KF707 (=NBRC110670).</title>
        <authorList>
            <person name="Kimura N."/>
            <person name="Hirose J."/>
            <person name="Watanabe T."/>
            <person name="Suenaga H."/>
            <person name="Fujihara H."/>
            <person name="Noguchi M."/>
            <person name="Hashimoto M."/>
            <person name="Shimodaira J."/>
            <person name="Tsuchikane K."/>
            <person name="Hosoyama A."/>
            <person name="Yamazoe A."/>
            <person name="Fujita N."/>
            <person name="Furukawa K."/>
        </authorList>
    </citation>
    <scope>NUCLEOTIDE SEQUENCE [LARGE SCALE GENOMIC DNA]</scope>
    <source>
        <strain evidence="2">DSM 10086 / NBRC 110670 / KF707</strain>
    </source>
</reference>
<dbReference type="PANTHER" id="PTHR36154:SF1">
    <property type="entry name" value="DNA-BINDING TRANSCRIPTIONAL ACTIVATOR ALPA"/>
    <property type="match status" value="1"/>
</dbReference>
<organism evidence="1 2">
    <name type="scientific">Metapseudomonas furukawaii</name>
    <name type="common">Pseudomonas furukawaii</name>
    <dbReference type="NCBI Taxonomy" id="1149133"/>
    <lineage>
        <taxon>Bacteria</taxon>
        <taxon>Pseudomonadati</taxon>
        <taxon>Pseudomonadota</taxon>
        <taxon>Gammaproteobacteria</taxon>
        <taxon>Pseudomonadales</taxon>
        <taxon>Pseudomonadaceae</taxon>
        <taxon>Metapseudomonas</taxon>
    </lineage>
</organism>
<dbReference type="EMBL" id="AP014862">
    <property type="protein sequence ID" value="BAU75165.1"/>
    <property type="molecule type" value="Genomic_DNA"/>
</dbReference>